<dbReference type="EMBL" id="NHYD01001928">
    <property type="protein sequence ID" value="PPQ89181.1"/>
    <property type="molecule type" value="Genomic_DNA"/>
</dbReference>
<keyword evidence="3" id="KW-1185">Reference proteome</keyword>
<gene>
    <name evidence="2" type="ORF">CVT25_001119</name>
</gene>
<accession>A0A409XEL6</accession>
<evidence type="ECO:0000313" key="2">
    <source>
        <dbReference type="EMBL" id="PPQ89181.1"/>
    </source>
</evidence>
<organism evidence="2 3">
    <name type="scientific">Psilocybe cyanescens</name>
    <dbReference type="NCBI Taxonomy" id="93625"/>
    <lineage>
        <taxon>Eukaryota</taxon>
        <taxon>Fungi</taxon>
        <taxon>Dikarya</taxon>
        <taxon>Basidiomycota</taxon>
        <taxon>Agaricomycotina</taxon>
        <taxon>Agaricomycetes</taxon>
        <taxon>Agaricomycetidae</taxon>
        <taxon>Agaricales</taxon>
        <taxon>Agaricineae</taxon>
        <taxon>Strophariaceae</taxon>
        <taxon>Psilocybe</taxon>
    </lineage>
</organism>
<feature type="region of interest" description="Disordered" evidence="1">
    <location>
        <begin position="1"/>
        <end position="21"/>
    </location>
</feature>
<protein>
    <submittedName>
        <fullName evidence="2">Uncharacterized protein</fullName>
    </submittedName>
</protein>
<proteinExistence type="predicted"/>
<evidence type="ECO:0000313" key="3">
    <source>
        <dbReference type="Proteomes" id="UP000283269"/>
    </source>
</evidence>
<dbReference type="AlphaFoldDB" id="A0A409XEL6"/>
<comment type="caution">
    <text evidence="2">The sequence shown here is derived from an EMBL/GenBank/DDBJ whole genome shotgun (WGS) entry which is preliminary data.</text>
</comment>
<evidence type="ECO:0000256" key="1">
    <source>
        <dbReference type="SAM" id="MobiDB-lite"/>
    </source>
</evidence>
<dbReference type="InParanoid" id="A0A409XEL6"/>
<dbReference type="Proteomes" id="UP000283269">
    <property type="component" value="Unassembled WGS sequence"/>
</dbReference>
<sequence length="122" mass="12521">MSSAKGGSDGGSVQYHDDNTWDARTGGSMSINAPYTSTSSFGSRSQVFGNDAYDAYLGQPPMAHAGSALEDGSSPSYLEGGSLLLSLSALSPSSTPGGGMAGPSADLILVDRRWIGLLEWNL</sequence>
<reference evidence="2 3" key="1">
    <citation type="journal article" date="2018" name="Evol. Lett.">
        <title>Horizontal gene cluster transfer increased hallucinogenic mushroom diversity.</title>
        <authorList>
            <person name="Reynolds H.T."/>
            <person name="Vijayakumar V."/>
            <person name="Gluck-Thaler E."/>
            <person name="Korotkin H.B."/>
            <person name="Matheny P.B."/>
            <person name="Slot J.C."/>
        </authorList>
    </citation>
    <scope>NUCLEOTIDE SEQUENCE [LARGE SCALE GENOMIC DNA]</scope>
    <source>
        <strain evidence="2 3">2631</strain>
    </source>
</reference>
<name>A0A409XEL6_PSICY</name>